<feature type="region of interest" description="Disordered" evidence="1">
    <location>
        <begin position="226"/>
        <end position="268"/>
    </location>
</feature>
<feature type="transmembrane region" description="Helical" evidence="2">
    <location>
        <begin position="76"/>
        <end position="94"/>
    </location>
</feature>
<dbReference type="InterPro" id="IPR025403">
    <property type="entry name" value="TgpA-like_C"/>
</dbReference>
<gene>
    <name evidence="4" type="ORF">CUD01_07290</name>
</gene>
<feature type="compositionally biased region" description="Basic and acidic residues" evidence="1">
    <location>
        <begin position="231"/>
        <end position="268"/>
    </location>
</feature>
<keyword evidence="5" id="KW-1185">Reference proteome</keyword>
<evidence type="ECO:0000313" key="4">
    <source>
        <dbReference type="EMBL" id="GEA80285.1"/>
    </source>
</evidence>
<feature type="domain" description="Protein-glutamine gamma-glutamyltransferase-like C-terminal" evidence="3">
    <location>
        <begin position="154"/>
        <end position="223"/>
    </location>
</feature>
<keyword evidence="2" id="KW-0472">Membrane</keyword>
<proteinExistence type="predicted"/>
<accession>A0A4Y3KB95</accession>
<comment type="caution">
    <text evidence="4">The sequence shown here is derived from an EMBL/GenBank/DDBJ whole genome shotgun (WGS) entry which is preliminary data.</text>
</comment>
<name>A0A4Y3KB95_CELUD</name>
<evidence type="ECO:0000256" key="1">
    <source>
        <dbReference type="SAM" id="MobiDB-lite"/>
    </source>
</evidence>
<dbReference type="AlphaFoldDB" id="A0A4Y3KB95"/>
<dbReference type="Proteomes" id="UP000315842">
    <property type="component" value="Unassembled WGS sequence"/>
</dbReference>
<keyword evidence="2" id="KW-1133">Transmembrane helix</keyword>
<protein>
    <recommendedName>
        <fullName evidence="3">Protein-glutamine gamma-glutamyltransferase-like C-terminal domain-containing protein</fullName>
    </recommendedName>
</protein>
<dbReference type="EMBL" id="BJLP01000008">
    <property type="protein sequence ID" value="GEA80285.1"/>
    <property type="molecule type" value="Genomic_DNA"/>
</dbReference>
<dbReference type="Pfam" id="PF13559">
    <property type="entry name" value="DUF4129"/>
    <property type="match status" value="1"/>
</dbReference>
<sequence>MARQDATRVAVVAGGLVSVAVLAAALAGPWRPATRPDYRLDLGLDLPTRTPEPESTPDAVLDGAQQAGDTATWLKIGFFVLLLVALAVLGAYLARAARRWMNANRPPDVDRSDPGDVLLGDIADLVRPALAEGVEAAGDALDRRVPPGDAVIAAWVALEDAAEGSGVVREAAQTATEFTLELLDATQADADASRALLGLYLAARFSEHEITPDDVTRARGALEAIGAGVGHRRDEHADDEHADDEHAHDEHDDDEHAHDEHAHGEAGA</sequence>
<evidence type="ECO:0000259" key="3">
    <source>
        <dbReference type="Pfam" id="PF13559"/>
    </source>
</evidence>
<keyword evidence="2" id="KW-0812">Transmembrane</keyword>
<dbReference type="RefSeq" id="WP_141318821.1">
    <property type="nucleotide sequence ID" value="NZ_BJLP01000008.1"/>
</dbReference>
<reference evidence="4 5" key="1">
    <citation type="submission" date="2019-06" db="EMBL/GenBank/DDBJ databases">
        <title>Whole genome shotgun sequence of Cellulomonas uda NBRC 3747.</title>
        <authorList>
            <person name="Hosoyama A."/>
            <person name="Uohara A."/>
            <person name="Ohji S."/>
            <person name="Ichikawa N."/>
        </authorList>
    </citation>
    <scope>NUCLEOTIDE SEQUENCE [LARGE SCALE GENOMIC DNA]</scope>
    <source>
        <strain evidence="4 5">NBRC 3747</strain>
    </source>
</reference>
<organism evidence="4 5">
    <name type="scientific">Cellulomonas uda</name>
    <dbReference type="NCBI Taxonomy" id="1714"/>
    <lineage>
        <taxon>Bacteria</taxon>
        <taxon>Bacillati</taxon>
        <taxon>Actinomycetota</taxon>
        <taxon>Actinomycetes</taxon>
        <taxon>Micrococcales</taxon>
        <taxon>Cellulomonadaceae</taxon>
        <taxon>Cellulomonas</taxon>
    </lineage>
</organism>
<evidence type="ECO:0000256" key="2">
    <source>
        <dbReference type="SAM" id="Phobius"/>
    </source>
</evidence>
<evidence type="ECO:0000313" key="5">
    <source>
        <dbReference type="Proteomes" id="UP000315842"/>
    </source>
</evidence>